<feature type="transmembrane region" description="Helical" evidence="9">
    <location>
        <begin position="783"/>
        <end position="807"/>
    </location>
</feature>
<dbReference type="FunFam" id="1.20.1640.10:FF:000013">
    <property type="entry name" value="PaTched Related family"/>
    <property type="match status" value="1"/>
</dbReference>
<proteinExistence type="inferred from homology"/>
<feature type="transmembrane region" description="Helical" evidence="9">
    <location>
        <begin position="452"/>
        <end position="469"/>
    </location>
</feature>
<feature type="region of interest" description="Disordered" evidence="8">
    <location>
        <begin position="812"/>
        <end position="833"/>
    </location>
</feature>
<dbReference type="PANTHER" id="PTHR10796">
    <property type="entry name" value="PATCHED-RELATED"/>
    <property type="match status" value="1"/>
</dbReference>
<feature type="transmembrane region" description="Helical" evidence="9">
    <location>
        <begin position="682"/>
        <end position="703"/>
    </location>
</feature>
<evidence type="ECO:0000256" key="1">
    <source>
        <dbReference type="ARBA" id="ARBA00004651"/>
    </source>
</evidence>
<name>A0A0N5ARV1_9BILA</name>
<dbReference type="InterPro" id="IPR051697">
    <property type="entry name" value="Patched_domain-protein"/>
</dbReference>
<dbReference type="Proteomes" id="UP000046393">
    <property type="component" value="Unplaced"/>
</dbReference>
<feature type="transmembrane region" description="Helical" evidence="9">
    <location>
        <begin position="275"/>
        <end position="297"/>
    </location>
</feature>
<feature type="transmembrane region" description="Helical" evidence="9">
    <location>
        <begin position="656"/>
        <end position="675"/>
    </location>
</feature>
<dbReference type="InterPro" id="IPR001036">
    <property type="entry name" value="Acrflvin-R"/>
</dbReference>
<dbReference type="PANTHER" id="PTHR10796:SF104">
    <property type="entry name" value="SSD DOMAIN-CONTAINING PROTEIN"/>
    <property type="match status" value="1"/>
</dbReference>
<dbReference type="AlphaFoldDB" id="A0A0N5ARV1"/>
<keyword evidence="5 9" id="KW-1133">Transmembrane helix</keyword>
<feature type="transmembrane region" description="Helical" evidence="9">
    <location>
        <begin position="303"/>
        <end position="326"/>
    </location>
</feature>
<comment type="subcellular location">
    <subcellularLocation>
        <location evidence="1">Cell membrane</location>
        <topology evidence="1">Multi-pass membrane protein</topology>
    </subcellularLocation>
</comment>
<accession>A0A0N5ARV1</accession>
<keyword evidence="6 9" id="KW-0472">Membrane</keyword>
<keyword evidence="3" id="KW-1003">Cell membrane</keyword>
<dbReference type="InterPro" id="IPR000731">
    <property type="entry name" value="SSD"/>
</dbReference>
<evidence type="ECO:0000313" key="12">
    <source>
        <dbReference type="WBParaSite" id="SMUV_0000749401-mRNA-1"/>
    </source>
</evidence>
<evidence type="ECO:0000256" key="2">
    <source>
        <dbReference type="ARBA" id="ARBA00005585"/>
    </source>
</evidence>
<dbReference type="GO" id="GO:0006897">
    <property type="term" value="P:endocytosis"/>
    <property type="evidence" value="ECO:0007669"/>
    <property type="project" value="TreeGrafter"/>
</dbReference>
<comment type="similarity">
    <text evidence="2">Belongs to the patched family.</text>
</comment>
<evidence type="ECO:0000256" key="7">
    <source>
        <dbReference type="ARBA" id="ARBA00023180"/>
    </source>
</evidence>
<feature type="transmembrane region" description="Helical" evidence="9">
    <location>
        <begin position="346"/>
        <end position="363"/>
    </location>
</feature>
<dbReference type="Pfam" id="PF02460">
    <property type="entry name" value="Patched"/>
    <property type="match status" value="1"/>
</dbReference>
<dbReference type="WBParaSite" id="SMUV_0000749401-mRNA-1">
    <property type="protein sequence ID" value="SMUV_0000749401-mRNA-1"/>
    <property type="gene ID" value="SMUV_0000749401"/>
</dbReference>
<feature type="transmembrane region" description="Helical" evidence="9">
    <location>
        <begin position="751"/>
        <end position="771"/>
    </location>
</feature>
<dbReference type="GO" id="GO:0005886">
    <property type="term" value="C:plasma membrane"/>
    <property type="evidence" value="ECO:0007669"/>
    <property type="project" value="UniProtKB-SubCell"/>
</dbReference>
<evidence type="ECO:0000256" key="5">
    <source>
        <dbReference type="ARBA" id="ARBA00022989"/>
    </source>
</evidence>
<evidence type="ECO:0000259" key="10">
    <source>
        <dbReference type="PROSITE" id="PS50156"/>
    </source>
</evidence>
<organism evidence="11 12">
    <name type="scientific">Syphacia muris</name>
    <dbReference type="NCBI Taxonomy" id="451379"/>
    <lineage>
        <taxon>Eukaryota</taxon>
        <taxon>Metazoa</taxon>
        <taxon>Ecdysozoa</taxon>
        <taxon>Nematoda</taxon>
        <taxon>Chromadorea</taxon>
        <taxon>Rhabditida</taxon>
        <taxon>Spirurina</taxon>
        <taxon>Oxyuridomorpha</taxon>
        <taxon>Oxyuroidea</taxon>
        <taxon>Oxyuridae</taxon>
        <taxon>Syphacia</taxon>
    </lineage>
</organism>
<evidence type="ECO:0000256" key="3">
    <source>
        <dbReference type="ARBA" id="ARBA00022475"/>
    </source>
</evidence>
<keyword evidence="7" id="KW-0325">Glycoprotein</keyword>
<dbReference type="GO" id="GO:0030659">
    <property type="term" value="C:cytoplasmic vesicle membrane"/>
    <property type="evidence" value="ECO:0007669"/>
    <property type="project" value="TreeGrafter"/>
</dbReference>
<dbReference type="Gene3D" id="1.20.1640.10">
    <property type="entry name" value="Multidrug efflux transporter AcrB transmembrane domain"/>
    <property type="match status" value="2"/>
</dbReference>
<evidence type="ECO:0000256" key="6">
    <source>
        <dbReference type="ARBA" id="ARBA00023136"/>
    </source>
</evidence>
<reference evidence="12" key="1">
    <citation type="submission" date="2017-02" db="UniProtKB">
        <authorList>
            <consortium name="WormBaseParasite"/>
        </authorList>
    </citation>
    <scope>IDENTIFICATION</scope>
</reference>
<evidence type="ECO:0000313" key="11">
    <source>
        <dbReference type="Proteomes" id="UP000046393"/>
    </source>
</evidence>
<dbReference type="GO" id="GO:0022857">
    <property type="term" value="F:transmembrane transporter activity"/>
    <property type="evidence" value="ECO:0007669"/>
    <property type="project" value="InterPro"/>
</dbReference>
<dbReference type="InterPro" id="IPR003392">
    <property type="entry name" value="PTHD_SSD"/>
</dbReference>
<keyword evidence="11" id="KW-1185">Reference proteome</keyword>
<evidence type="ECO:0000256" key="9">
    <source>
        <dbReference type="SAM" id="Phobius"/>
    </source>
</evidence>
<protein>
    <submittedName>
        <fullName evidence="12">SSD domain-containing protein</fullName>
    </submittedName>
</protein>
<feature type="transmembrane region" description="Helical" evidence="9">
    <location>
        <begin position="709"/>
        <end position="730"/>
    </location>
</feature>
<dbReference type="PROSITE" id="PS50156">
    <property type="entry name" value="SSD"/>
    <property type="match status" value="1"/>
</dbReference>
<dbReference type="Pfam" id="PF00873">
    <property type="entry name" value="ACR_tran"/>
    <property type="match status" value="1"/>
</dbReference>
<feature type="transmembrane region" description="Helical" evidence="9">
    <location>
        <begin position="243"/>
        <end position="263"/>
    </location>
</feature>
<dbReference type="SUPFAM" id="SSF82866">
    <property type="entry name" value="Multidrug efflux transporter AcrB transmembrane domain"/>
    <property type="match status" value="2"/>
</dbReference>
<feature type="transmembrane region" description="Helical" evidence="9">
    <location>
        <begin position="375"/>
        <end position="400"/>
    </location>
</feature>
<feature type="domain" description="SSD" evidence="10">
    <location>
        <begin position="243"/>
        <end position="400"/>
    </location>
</feature>
<evidence type="ECO:0000256" key="8">
    <source>
        <dbReference type="SAM" id="MobiDB-lite"/>
    </source>
</evidence>
<keyword evidence="4 9" id="KW-0812">Transmembrane</keyword>
<dbReference type="GO" id="GO:0018996">
    <property type="term" value="P:molting cycle, collagen and cuticulin-based cuticle"/>
    <property type="evidence" value="ECO:0007669"/>
    <property type="project" value="TreeGrafter"/>
</dbReference>
<sequence length="901" mass="101505">MPLERIISRCFWNLGDFLGRHPVKVIYASILVSIIMSLGLLNFEEVNNVRTEYSPINAPSRYEFQVAKSFLGQKGVMDPLYILIEASDGGSLLRKEYRETVINLSKTLQTNVTVEYKGLNYLYTDLCEPYCDMNVAFLSFLQFYDESDPQTYTYPTIEIYGTHAFIGNNVHVLTLVNGTYIQSFRSAIEALFLVGHPNQRDLLFKWILEAKKETNKEKWNLLTVGMISDSLVSYEVRRMGIETAPLIVGAMVAIIIFVICGSFRQNPARSKPLESLVGCLVPVLALLASTGLISAFGLKFQSIVVASLFLVLSVGVDDVFIILRAWDQTETSAPINERLAKTLEEAGPSITISSLTNALSFAIGITSQTPAVKTFSIYSCIAIVICYFYQLILFSSVLALSGIRERKGYQSLLCCLKANPQAHNRLVEYVTMFQVWLIRSWSRLATKWQTRFVLTTMLLFYYYLSILGIEELRSDISMGKMALPDSYLHEFLYSYETAMRDMMPINLFVMKPGDLRDEHQMKRIKSMLHDYENCIYSYGNASTFFWLNQYQDYLSETSESGEFTYEEIPTFFKSSSYMFMRPLVKVNDTACYQNDPACISSFLVITNFHQVIHYQEMIPAVKAWRRIAAQYSDLDVVPYSDRAPFVDQSMSIETTALWSVVAALLCTATACFIFIPNITCILCAVFSVFSISIGIFGILSHWGVDLDPLSTSALLMAIGLSVDFTAHIIYHYYKTDGSKPEIRLEVALTRIGWPLIQVGLSTIVALLPLVFKQSYLAMVFMKTVTVVVILGLVHGLIIMPAILTAILPYKSGSGKSSVDSSERNSQGSSERSSSFYKTQKLICKREKDCFNGVKEEDSKDGKKHEANVVAPLFPLDMISKGYIHNIELGRPISSKAQGMKF</sequence>
<evidence type="ECO:0000256" key="4">
    <source>
        <dbReference type="ARBA" id="ARBA00022692"/>
    </source>
</evidence>